<feature type="domain" description="Catalase immune-responsive" evidence="10">
    <location>
        <begin position="39"/>
        <end position="100"/>
    </location>
</feature>
<organism evidence="12 13">
    <name type="scientific">Filobasidium floriforme</name>
    <dbReference type="NCBI Taxonomy" id="5210"/>
    <lineage>
        <taxon>Eukaryota</taxon>
        <taxon>Fungi</taxon>
        <taxon>Dikarya</taxon>
        <taxon>Basidiomycota</taxon>
        <taxon>Agaricomycotina</taxon>
        <taxon>Tremellomycetes</taxon>
        <taxon>Filobasidiales</taxon>
        <taxon>Filobasidiaceae</taxon>
        <taxon>Filobasidium</taxon>
    </lineage>
</organism>
<evidence type="ECO:0000256" key="8">
    <source>
        <dbReference type="ARBA" id="ARBA00023004"/>
    </source>
</evidence>
<dbReference type="GO" id="GO:0005829">
    <property type="term" value="C:cytosol"/>
    <property type="evidence" value="ECO:0007669"/>
    <property type="project" value="TreeGrafter"/>
</dbReference>
<dbReference type="PANTHER" id="PTHR42821:SF1">
    <property type="entry name" value="CATALASE-B"/>
    <property type="match status" value="1"/>
</dbReference>
<evidence type="ECO:0000256" key="5">
    <source>
        <dbReference type="ARBA" id="ARBA00022617"/>
    </source>
</evidence>
<dbReference type="GO" id="GO:0046872">
    <property type="term" value="F:metal ion binding"/>
    <property type="evidence" value="ECO:0007669"/>
    <property type="project" value="UniProtKB-KW"/>
</dbReference>
<dbReference type="SUPFAM" id="SSF56634">
    <property type="entry name" value="Heme-dependent catalase-like"/>
    <property type="match status" value="1"/>
</dbReference>
<dbReference type="InterPro" id="IPR024712">
    <property type="entry name" value="Catalase_clade2"/>
</dbReference>
<evidence type="ECO:0000256" key="7">
    <source>
        <dbReference type="ARBA" id="ARBA00023002"/>
    </source>
</evidence>
<dbReference type="Gene3D" id="1.20.1370.20">
    <property type="match status" value="1"/>
</dbReference>
<dbReference type="EMBL" id="JABELV010000043">
    <property type="protein sequence ID" value="KAG7561900.1"/>
    <property type="molecule type" value="Genomic_DNA"/>
</dbReference>
<sequence length="306" mass="34089">MNYYPNRKNHTPLATAEEGAYTHYRSKVEGVQDRVHGPKFKEHYNQATLFYNSLSDVEKKHFVSAVQFELGKCDEAEVQQRIIDKYNIIDHDLAVQIGSAFGGLTVPDEVRKNHGQKSEFLSQVTGTNQVFTAKGRQVGIYILPGFNSAVVTELKTAFTAAGIIPMIVGPVKGSVTSGGVTFQTQFTFETCRSTHFDGLIFVGPQDETNTEYTETLRKQGRIKHAAIEGFFHQKPLLAHGKCIPWMADLALPGEFSPSVKTGEEIQTEKGVIFVPSAGFGVEMIKQWTDLLAKHRVWDREVEHIAA</sequence>
<dbReference type="Gene3D" id="3.40.50.880">
    <property type="match status" value="1"/>
</dbReference>
<dbReference type="EC" id="1.11.1.6" evidence="3"/>
<comment type="similarity">
    <text evidence="2">Belongs to the catalase family.</text>
</comment>
<evidence type="ECO:0000256" key="9">
    <source>
        <dbReference type="ARBA" id="ARBA00023324"/>
    </source>
</evidence>
<comment type="caution">
    <text evidence="12">The sequence shown here is derived from an EMBL/GenBank/DDBJ whole genome shotgun (WGS) entry which is preliminary data.</text>
</comment>
<keyword evidence="8" id="KW-0408">Iron</keyword>
<dbReference type="GO" id="GO:0020037">
    <property type="term" value="F:heme binding"/>
    <property type="evidence" value="ECO:0007669"/>
    <property type="project" value="InterPro"/>
</dbReference>
<evidence type="ECO:0000259" key="10">
    <source>
        <dbReference type="Pfam" id="PF06628"/>
    </source>
</evidence>
<comment type="cofactor">
    <cofactor evidence="1">
        <name>heme</name>
        <dbReference type="ChEBI" id="CHEBI:30413"/>
    </cofactor>
</comment>
<dbReference type="PANTHER" id="PTHR42821">
    <property type="entry name" value="CATALASE"/>
    <property type="match status" value="1"/>
</dbReference>
<keyword evidence="5" id="KW-0349">Heme</keyword>
<keyword evidence="13" id="KW-1185">Reference proteome</keyword>
<keyword evidence="4" id="KW-0575">Peroxidase</keyword>
<evidence type="ECO:0000313" key="12">
    <source>
        <dbReference type="EMBL" id="KAG7561900.1"/>
    </source>
</evidence>
<dbReference type="GO" id="GO:0004096">
    <property type="term" value="F:catalase activity"/>
    <property type="evidence" value="ECO:0007669"/>
    <property type="project" value="UniProtKB-EC"/>
</dbReference>
<dbReference type="InterPro" id="IPR010582">
    <property type="entry name" value="Catalase_immune_responsive"/>
</dbReference>
<dbReference type="GO" id="GO:0006979">
    <property type="term" value="P:response to oxidative stress"/>
    <property type="evidence" value="ECO:0007669"/>
    <property type="project" value="InterPro"/>
</dbReference>
<evidence type="ECO:0000259" key="11">
    <source>
        <dbReference type="Pfam" id="PF18011"/>
    </source>
</evidence>
<evidence type="ECO:0000256" key="1">
    <source>
        <dbReference type="ARBA" id="ARBA00001971"/>
    </source>
</evidence>
<evidence type="ECO:0000256" key="4">
    <source>
        <dbReference type="ARBA" id="ARBA00022559"/>
    </source>
</evidence>
<gene>
    <name evidence="12" type="ORF">FFLO_02629</name>
</gene>
<dbReference type="Pfam" id="PF18011">
    <property type="entry name" value="Catalase_C"/>
    <property type="match status" value="1"/>
</dbReference>
<dbReference type="Pfam" id="PF06628">
    <property type="entry name" value="Catalase-rel"/>
    <property type="match status" value="1"/>
</dbReference>
<protein>
    <recommendedName>
        <fullName evidence="3">catalase</fullName>
        <ecNumber evidence="3">1.11.1.6</ecNumber>
    </recommendedName>
</protein>
<evidence type="ECO:0000256" key="3">
    <source>
        <dbReference type="ARBA" id="ARBA00012314"/>
    </source>
</evidence>
<keyword evidence="9" id="KW-0376">Hydrogen peroxide</keyword>
<dbReference type="Proteomes" id="UP000812966">
    <property type="component" value="Unassembled WGS sequence"/>
</dbReference>
<proteinExistence type="inferred from homology"/>
<feature type="domain" description="Large catalase C-terminal" evidence="11">
    <location>
        <begin position="134"/>
        <end position="299"/>
    </location>
</feature>
<reference evidence="12" key="1">
    <citation type="submission" date="2020-04" db="EMBL/GenBank/DDBJ databases">
        <title>Analysis of mating type loci in Filobasidium floriforme.</title>
        <authorList>
            <person name="Nowrousian M."/>
        </authorList>
    </citation>
    <scope>NUCLEOTIDE SEQUENCE</scope>
    <source>
        <strain evidence="12">CBS 6242</strain>
    </source>
</reference>
<dbReference type="SUPFAM" id="SSF52317">
    <property type="entry name" value="Class I glutamine amidotransferase-like"/>
    <property type="match status" value="1"/>
</dbReference>
<dbReference type="InterPro" id="IPR029062">
    <property type="entry name" value="Class_I_gatase-like"/>
</dbReference>
<dbReference type="InterPro" id="IPR020835">
    <property type="entry name" value="Catalase_sf"/>
</dbReference>
<dbReference type="GO" id="GO:0042744">
    <property type="term" value="P:hydrogen peroxide catabolic process"/>
    <property type="evidence" value="ECO:0007669"/>
    <property type="project" value="UniProtKB-KW"/>
</dbReference>
<evidence type="ECO:0000313" key="13">
    <source>
        <dbReference type="Proteomes" id="UP000812966"/>
    </source>
</evidence>
<keyword evidence="7" id="KW-0560">Oxidoreductase</keyword>
<accession>A0A8K0JM66</accession>
<dbReference type="InterPro" id="IPR041399">
    <property type="entry name" value="Catalase_large_C"/>
</dbReference>
<name>A0A8K0JM66_9TREE</name>
<evidence type="ECO:0000256" key="2">
    <source>
        <dbReference type="ARBA" id="ARBA00005329"/>
    </source>
</evidence>
<evidence type="ECO:0000256" key="6">
    <source>
        <dbReference type="ARBA" id="ARBA00022723"/>
    </source>
</evidence>
<dbReference type="AlphaFoldDB" id="A0A8K0JM66"/>
<dbReference type="InterPro" id="IPR043156">
    <property type="entry name" value="Catalase_clade2_helical"/>
</dbReference>
<keyword evidence="6" id="KW-0479">Metal-binding</keyword>